<organism evidence="3 4">
    <name type="scientific">Eimeria maxima</name>
    <name type="common">Coccidian parasite</name>
    <dbReference type="NCBI Taxonomy" id="5804"/>
    <lineage>
        <taxon>Eukaryota</taxon>
        <taxon>Sar</taxon>
        <taxon>Alveolata</taxon>
        <taxon>Apicomplexa</taxon>
        <taxon>Conoidasida</taxon>
        <taxon>Coccidia</taxon>
        <taxon>Eucoccidiorida</taxon>
        <taxon>Eimeriorina</taxon>
        <taxon>Eimeriidae</taxon>
        <taxon>Eimeria</taxon>
    </lineage>
</organism>
<evidence type="ECO:0000256" key="2">
    <source>
        <dbReference type="SAM" id="SignalP"/>
    </source>
</evidence>
<evidence type="ECO:0000313" key="4">
    <source>
        <dbReference type="Proteomes" id="UP000030763"/>
    </source>
</evidence>
<reference evidence="3" key="2">
    <citation type="submission" date="2013-10" db="EMBL/GenBank/DDBJ databases">
        <authorList>
            <person name="Aslett M."/>
        </authorList>
    </citation>
    <scope>NUCLEOTIDE SEQUENCE [LARGE SCALE GENOMIC DNA]</scope>
    <source>
        <strain evidence="3">Weybridge</strain>
    </source>
</reference>
<feature type="chain" id="PRO_5004674835" evidence="2">
    <location>
        <begin position="26"/>
        <end position="231"/>
    </location>
</feature>
<accession>U6M154</accession>
<dbReference type="AlphaFoldDB" id="U6M154"/>
<name>U6M154_EIMMA</name>
<dbReference type="RefSeq" id="XP_013334610.1">
    <property type="nucleotide sequence ID" value="XM_013479156.1"/>
</dbReference>
<evidence type="ECO:0000313" key="3">
    <source>
        <dbReference type="EMBL" id="CDJ57962.1"/>
    </source>
</evidence>
<feature type="signal peptide" evidence="2">
    <location>
        <begin position="1"/>
        <end position="25"/>
    </location>
</feature>
<reference evidence="3" key="1">
    <citation type="submission" date="2013-10" db="EMBL/GenBank/DDBJ databases">
        <title>Genomic analysis of the causative agents of coccidiosis in chickens.</title>
        <authorList>
            <person name="Reid A.J."/>
            <person name="Blake D."/>
            <person name="Billington K."/>
            <person name="Browne H."/>
            <person name="Dunn M."/>
            <person name="Hung S."/>
            <person name="Kawahara F."/>
            <person name="Miranda-Saavedra D."/>
            <person name="Mourier T."/>
            <person name="Nagra H."/>
            <person name="Otto T.D."/>
            <person name="Rawlings N."/>
            <person name="Sanchez A."/>
            <person name="Sanders M."/>
            <person name="Subramaniam C."/>
            <person name="Tay Y."/>
            <person name="Dear P."/>
            <person name="Doerig C."/>
            <person name="Gruber A."/>
            <person name="Parkinson J."/>
            <person name="Shirley M."/>
            <person name="Wan K.L."/>
            <person name="Berriman M."/>
            <person name="Tomley F."/>
            <person name="Pain A."/>
        </authorList>
    </citation>
    <scope>NUCLEOTIDE SEQUENCE [LARGE SCALE GENOMIC DNA]</scope>
    <source>
        <strain evidence="3">Weybridge</strain>
    </source>
</reference>
<proteinExistence type="predicted"/>
<sequence length="231" mass="25710">MYTLGQPTLLAAAVALLDFLPGSFCVRLSLSPVAYDYNQSLSPTYDNDWELVGNAAPFEDPSSFSESSPTEIKEKEGLQGRDLLANRALKPLGSPSSNSRDSEEIAEGSLAQLQQNTGATPDLDKYSDLQASENGEANSKGGFLQFDRLRKWWRQKREQRARANEADRLREREQERKRKRRRERRKARGEQVSESESEESEGEKYWTGSGSESLLGGESGDESSGETSPPP</sequence>
<dbReference type="Proteomes" id="UP000030763">
    <property type="component" value="Unassembled WGS sequence"/>
</dbReference>
<dbReference type="EMBL" id="HG719430">
    <property type="protein sequence ID" value="CDJ57962.1"/>
    <property type="molecule type" value="Genomic_DNA"/>
</dbReference>
<feature type="compositionally biased region" description="Low complexity" evidence="1">
    <location>
        <begin position="57"/>
        <end position="69"/>
    </location>
</feature>
<evidence type="ECO:0000256" key="1">
    <source>
        <dbReference type="SAM" id="MobiDB-lite"/>
    </source>
</evidence>
<feature type="compositionally biased region" description="Basic residues" evidence="1">
    <location>
        <begin position="177"/>
        <end position="187"/>
    </location>
</feature>
<feature type="region of interest" description="Disordered" evidence="1">
    <location>
        <begin position="87"/>
        <end position="106"/>
    </location>
</feature>
<keyword evidence="2" id="KW-0732">Signal</keyword>
<dbReference type="VEuPathDB" id="ToxoDB:EMWEY_00012850"/>
<keyword evidence="4" id="KW-1185">Reference proteome</keyword>
<gene>
    <name evidence="3" type="ORF">EMWEY_00012850</name>
</gene>
<protein>
    <submittedName>
        <fullName evidence="3">Uncharacterized protein</fullName>
    </submittedName>
</protein>
<feature type="region of interest" description="Disordered" evidence="1">
    <location>
        <begin position="56"/>
        <end position="80"/>
    </location>
</feature>
<feature type="compositionally biased region" description="Basic and acidic residues" evidence="1">
    <location>
        <begin position="155"/>
        <end position="176"/>
    </location>
</feature>
<dbReference type="OMA" id="TYDNDWE"/>
<dbReference type="GeneID" id="25335271"/>
<feature type="region of interest" description="Disordered" evidence="1">
    <location>
        <begin position="155"/>
        <end position="231"/>
    </location>
</feature>